<dbReference type="AlphaFoldDB" id="A0A150HLZ4"/>
<evidence type="ECO:0000313" key="1">
    <source>
        <dbReference type="EMBL" id="KXZ66640.1"/>
    </source>
</evidence>
<sequence>MKELSILQQREKLARAAMQLALEDQQAEDSVDLYIQHHLEEIEPEYWFKHFGTSSPTPLQVLDALVLEHEGDDEEIEAYEMLDFSLPDQVTNYVICVSFDSHGQVIDISMES</sequence>
<name>A0A150HLZ4_9GAMM</name>
<gene>
    <name evidence="1" type="ORF">AVENLUH5627_02508</name>
</gene>
<comment type="caution">
    <text evidence="1">The sequence shown here is derived from an EMBL/GenBank/DDBJ whole genome shotgun (WGS) entry which is preliminary data.</text>
</comment>
<accession>A0A150HLZ4</accession>
<dbReference type="PATRIC" id="fig|52133.18.peg.2576"/>
<protein>
    <recommendedName>
        <fullName evidence="3">DUF2004 domain-containing protein</fullName>
    </recommendedName>
</protein>
<organism evidence="1 2">
    <name type="scientific">Acinetobacter venetianus</name>
    <dbReference type="NCBI Taxonomy" id="52133"/>
    <lineage>
        <taxon>Bacteria</taxon>
        <taxon>Pseudomonadati</taxon>
        <taxon>Pseudomonadota</taxon>
        <taxon>Gammaproteobacteria</taxon>
        <taxon>Moraxellales</taxon>
        <taxon>Moraxellaceae</taxon>
        <taxon>Acinetobacter</taxon>
    </lineage>
</organism>
<dbReference type="RefSeq" id="WP_007482456.1">
    <property type="nucleotide sequence ID" value="NZ_JRUE01000202.1"/>
</dbReference>
<evidence type="ECO:0008006" key="3">
    <source>
        <dbReference type="Google" id="ProtNLM"/>
    </source>
</evidence>
<evidence type="ECO:0000313" key="2">
    <source>
        <dbReference type="Proteomes" id="UP000075680"/>
    </source>
</evidence>
<dbReference type="Proteomes" id="UP000075680">
    <property type="component" value="Unassembled WGS sequence"/>
</dbReference>
<proteinExistence type="predicted"/>
<reference evidence="1 2" key="1">
    <citation type="journal article" date="2016" name="Sci. Rep.">
        <title>Genomic and phenotypic characterization of the species Acinetobacter venetianus.</title>
        <authorList>
            <person name="Fondi M."/>
            <person name="Maida I."/>
            <person name="Perrin E."/>
            <person name="Orlandini V."/>
            <person name="La Torre L."/>
            <person name="Bosi E."/>
            <person name="Negroni A."/>
            <person name="Zanaroli G."/>
            <person name="Fava F."/>
            <person name="Decorosi F."/>
            <person name="Giovannetti L."/>
            <person name="Viti C."/>
            <person name="Vaneechoutte M."/>
            <person name="Dijkshoorn L."/>
            <person name="Fani R."/>
        </authorList>
    </citation>
    <scope>NUCLEOTIDE SEQUENCE [LARGE SCALE GENOMIC DNA]</scope>
    <source>
        <strain evidence="1 2">LUH5627</strain>
    </source>
</reference>
<dbReference type="EMBL" id="JRUE01000202">
    <property type="protein sequence ID" value="KXZ66640.1"/>
    <property type="molecule type" value="Genomic_DNA"/>
</dbReference>